<sequence>MVHASIGAEQRRTWFALGCRRPPSPVPSSPDGGAPPRSPPPLPAAVPLSWAPPLPAEREELRAATAATAREIPLLVTLSFSEDGAQARTAHASSRRGRC</sequence>
<proteinExistence type="predicted"/>
<dbReference type="EMBL" id="CM003536">
    <property type="protein sequence ID" value="RCV44686.1"/>
    <property type="molecule type" value="Genomic_DNA"/>
</dbReference>
<name>A0A368SQJ4_SETIT</name>
<evidence type="ECO:0000313" key="2">
    <source>
        <dbReference type="EMBL" id="RCV44686.1"/>
    </source>
</evidence>
<evidence type="ECO:0000256" key="1">
    <source>
        <dbReference type="SAM" id="MobiDB-lite"/>
    </source>
</evidence>
<dbReference type="AlphaFoldDB" id="A0A368SQJ4"/>
<reference evidence="2" key="2">
    <citation type="submission" date="2015-07" db="EMBL/GenBank/DDBJ databases">
        <authorList>
            <person name="Noorani M."/>
        </authorList>
    </citation>
    <scope>NUCLEOTIDE SEQUENCE</scope>
    <source>
        <strain evidence="2">Yugu1</strain>
    </source>
</reference>
<gene>
    <name evidence="2" type="ORF">SETIT_9G394800v2</name>
</gene>
<feature type="region of interest" description="Disordered" evidence="1">
    <location>
        <begin position="16"/>
        <end position="50"/>
    </location>
</feature>
<organism evidence="2">
    <name type="scientific">Setaria italica</name>
    <name type="common">Foxtail millet</name>
    <name type="synonym">Panicum italicum</name>
    <dbReference type="NCBI Taxonomy" id="4555"/>
    <lineage>
        <taxon>Eukaryota</taxon>
        <taxon>Viridiplantae</taxon>
        <taxon>Streptophyta</taxon>
        <taxon>Embryophyta</taxon>
        <taxon>Tracheophyta</taxon>
        <taxon>Spermatophyta</taxon>
        <taxon>Magnoliopsida</taxon>
        <taxon>Liliopsida</taxon>
        <taxon>Poales</taxon>
        <taxon>Poaceae</taxon>
        <taxon>PACMAD clade</taxon>
        <taxon>Panicoideae</taxon>
        <taxon>Panicodae</taxon>
        <taxon>Paniceae</taxon>
        <taxon>Cenchrinae</taxon>
        <taxon>Setaria</taxon>
    </lineage>
</organism>
<protein>
    <submittedName>
        <fullName evidence="2">Uncharacterized protein</fullName>
    </submittedName>
</protein>
<reference evidence="2" key="1">
    <citation type="journal article" date="2012" name="Nat. Biotechnol.">
        <title>Reference genome sequence of the model plant Setaria.</title>
        <authorList>
            <person name="Bennetzen J.L."/>
            <person name="Schmutz J."/>
            <person name="Wang H."/>
            <person name="Percifield R."/>
            <person name="Hawkins J."/>
            <person name="Pontaroli A.C."/>
            <person name="Estep M."/>
            <person name="Feng L."/>
            <person name="Vaughn J.N."/>
            <person name="Grimwood J."/>
            <person name="Jenkins J."/>
            <person name="Barry K."/>
            <person name="Lindquist E."/>
            <person name="Hellsten U."/>
            <person name="Deshpande S."/>
            <person name="Wang X."/>
            <person name="Wu X."/>
            <person name="Mitros T."/>
            <person name="Triplett J."/>
            <person name="Yang X."/>
            <person name="Ye C.Y."/>
            <person name="Mauro-Herrera M."/>
            <person name="Wang L."/>
            <person name="Li P."/>
            <person name="Sharma M."/>
            <person name="Sharma R."/>
            <person name="Ronald P.C."/>
            <person name="Panaud O."/>
            <person name="Kellogg E.A."/>
            <person name="Brutnell T.P."/>
            <person name="Doust A.N."/>
            <person name="Tuskan G.A."/>
            <person name="Rokhsar D."/>
            <person name="Devos K.M."/>
        </authorList>
    </citation>
    <scope>NUCLEOTIDE SEQUENCE [LARGE SCALE GENOMIC DNA]</scope>
    <source>
        <strain evidence="2">Yugu1</strain>
    </source>
</reference>
<accession>A0A368SQJ4</accession>
<feature type="compositionally biased region" description="Pro residues" evidence="1">
    <location>
        <begin position="36"/>
        <end position="50"/>
    </location>
</feature>